<protein>
    <submittedName>
        <fullName evidence="2">Uncharacterized protein</fullName>
    </submittedName>
</protein>
<dbReference type="EnsemblMetazoa" id="ACOM025859-RA">
    <property type="protein sequence ID" value="ACOM025859-PA.1"/>
    <property type="gene ID" value="ACOM025859"/>
</dbReference>
<name>A0A8W7P4M3_ANOCL</name>
<feature type="compositionally biased region" description="Polar residues" evidence="1">
    <location>
        <begin position="63"/>
        <end position="73"/>
    </location>
</feature>
<organism evidence="2">
    <name type="scientific">Anopheles coluzzii</name>
    <name type="common">African malaria mosquito</name>
    <dbReference type="NCBI Taxonomy" id="1518534"/>
    <lineage>
        <taxon>Eukaryota</taxon>
        <taxon>Metazoa</taxon>
        <taxon>Ecdysozoa</taxon>
        <taxon>Arthropoda</taxon>
        <taxon>Hexapoda</taxon>
        <taxon>Insecta</taxon>
        <taxon>Pterygota</taxon>
        <taxon>Neoptera</taxon>
        <taxon>Endopterygota</taxon>
        <taxon>Diptera</taxon>
        <taxon>Nematocera</taxon>
        <taxon>Culicoidea</taxon>
        <taxon>Culicidae</taxon>
        <taxon>Anophelinae</taxon>
        <taxon>Anopheles</taxon>
    </lineage>
</organism>
<feature type="compositionally biased region" description="Low complexity" evidence="1">
    <location>
        <begin position="1"/>
        <end position="20"/>
    </location>
</feature>
<feature type="region of interest" description="Disordered" evidence="1">
    <location>
        <begin position="61"/>
        <end position="82"/>
    </location>
</feature>
<evidence type="ECO:0000256" key="1">
    <source>
        <dbReference type="SAM" id="MobiDB-lite"/>
    </source>
</evidence>
<dbReference type="Proteomes" id="UP000075882">
    <property type="component" value="Unassembled WGS sequence"/>
</dbReference>
<sequence length="82" mass="9201">MSINEQQQSPQPQQQQQSPPTDYSFKSNKLVILKDLKAKLKGYLFSVCAGDIRPLIRHRAETGGSSNSFTSPTVMREKGMMD</sequence>
<reference evidence="2" key="1">
    <citation type="submission" date="2022-08" db="UniProtKB">
        <authorList>
            <consortium name="EnsemblMetazoa"/>
        </authorList>
    </citation>
    <scope>IDENTIFICATION</scope>
</reference>
<proteinExistence type="predicted"/>
<evidence type="ECO:0000313" key="2">
    <source>
        <dbReference type="EnsemblMetazoa" id="ACOM025859-PA.1"/>
    </source>
</evidence>
<feature type="region of interest" description="Disordered" evidence="1">
    <location>
        <begin position="1"/>
        <end position="24"/>
    </location>
</feature>
<accession>A0A8W7P4M3</accession>
<dbReference type="AlphaFoldDB" id="A0A8W7P4M3"/>